<dbReference type="OrthoDB" id="2364343at2759"/>
<dbReference type="EMBL" id="JABAYA010000640">
    <property type="protein sequence ID" value="KAF7720502.1"/>
    <property type="molecule type" value="Genomic_DNA"/>
</dbReference>
<name>A0A8H7EKK3_9FUNG</name>
<gene>
    <name evidence="2" type="ORF">EC973_008013</name>
</gene>
<keyword evidence="3" id="KW-1185">Reference proteome</keyword>
<keyword evidence="1" id="KW-0732">Signal</keyword>
<feature type="chain" id="PRO_5034136161" evidence="1">
    <location>
        <begin position="28"/>
        <end position="208"/>
    </location>
</feature>
<reference evidence="2" key="1">
    <citation type="submission" date="2020-01" db="EMBL/GenBank/DDBJ databases">
        <title>Genome Sequencing of Three Apophysomyces-Like Fungal Strains Confirms a Novel Fungal Genus in the Mucoromycota with divergent Burkholderia-like Endosymbiotic Bacteria.</title>
        <authorList>
            <person name="Stajich J.E."/>
            <person name="Macias A.M."/>
            <person name="Carter-House D."/>
            <person name="Lovett B."/>
            <person name="Kasson L.R."/>
            <person name="Berry K."/>
            <person name="Grigoriev I."/>
            <person name="Chang Y."/>
            <person name="Spatafora J."/>
            <person name="Kasson M.T."/>
        </authorList>
    </citation>
    <scope>NUCLEOTIDE SEQUENCE</scope>
    <source>
        <strain evidence="2">NRRL A-21654</strain>
    </source>
</reference>
<evidence type="ECO:0000313" key="3">
    <source>
        <dbReference type="Proteomes" id="UP000605846"/>
    </source>
</evidence>
<accession>A0A8H7EKK3</accession>
<feature type="non-terminal residue" evidence="2">
    <location>
        <position position="208"/>
    </location>
</feature>
<evidence type="ECO:0000313" key="2">
    <source>
        <dbReference type="EMBL" id="KAF7720502.1"/>
    </source>
</evidence>
<feature type="signal peptide" evidence="1">
    <location>
        <begin position="1"/>
        <end position="27"/>
    </location>
</feature>
<organism evidence="2 3">
    <name type="scientific">Apophysomyces ossiformis</name>
    <dbReference type="NCBI Taxonomy" id="679940"/>
    <lineage>
        <taxon>Eukaryota</taxon>
        <taxon>Fungi</taxon>
        <taxon>Fungi incertae sedis</taxon>
        <taxon>Mucoromycota</taxon>
        <taxon>Mucoromycotina</taxon>
        <taxon>Mucoromycetes</taxon>
        <taxon>Mucorales</taxon>
        <taxon>Mucorineae</taxon>
        <taxon>Mucoraceae</taxon>
        <taxon>Apophysomyces</taxon>
    </lineage>
</organism>
<proteinExistence type="predicted"/>
<dbReference type="AlphaFoldDB" id="A0A8H7EKK3"/>
<protein>
    <submittedName>
        <fullName evidence="2">Uncharacterized protein</fullName>
    </submittedName>
</protein>
<dbReference type="Proteomes" id="UP000605846">
    <property type="component" value="Unassembled WGS sequence"/>
</dbReference>
<comment type="caution">
    <text evidence="2">The sequence shown here is derived from an EMBL/GenBank/DDBJ whole genome shotgun (WGS) entry which is preliminary data.</text>
</comment>
<sequence>MLPKTTRQFSLILFVAVFAAILSIAAASPQNSCKDLADFVQQSSKLPTKPDEDGKVTRISGSEAKKMFPGRAKDLSIWKDYVFASYFNTCTREPSYMQAAVKSGPYEEKETKTTAYNLGADLGFDLSLATVWKYLPKTAVKAGITRGYEKVTVSGVSVPAGQLKQQCIVTPGWYCTGYIRLDEFKSGKVIVDDRIREPTFFPASLNGK</sequence>
<evidence type="ECO:0000256" key="1">
    <source>
        <dbReference type="SAM" id="SignalP"/>
    </source>
</evidence>